<dbReference type="InterPro" id="IPR000594">
    <property type="entry name" value="ThiF_NAD_FAD-bd"/>
</dbReference>
<keyword evidence="1 5" id="KW-0547">Nucleotide-binding</keyword>
<dbReference type="GO" id="GO:0019781">
    <property type="term" value="F:NEDD8 activating enzyme activity"/>
    <property type="evidence" value="ECO:0007669"/>
    <property type="project" value="UniProtKB-UniRule"/>
</dbReference>
<feature type="active site" description="Glycyl thioester intermediate" evidence="4">
    <location>
        <position position="169"/>
    </location>
</feature>
<feature type="domain" description="THIF-type NAD/FAD binding fold" evidence="6">
    <location>
        <begin position="3"/>
        <end position="293"/>
    </location>
</feature>
<protein>
    <recommendedName>
        <fullName evidence="5">NEDD8-activating enzyme E1 catalytic subunit</fullName>
        <ecNumber evidence="5">6.2.1.64</ecNumber>
    </recommendedName>
</protein>
<evidence type="ECO:0000256" key="5">
    <source>
        <dbReference type="RuleBase" id="RU368009"/>
    </source>
</evidence>
<evidence type="ECO:0000256" key="2">
    <source>
        <dbReference type="ARBA" id="ARBA00022786"/>
    </source>
</evidence>
<organism evidence="7 8">
    <name type="scientific">Candida glabrata</name>
    <name type="common">Yeast</name>
    <name type="synonym">Torulopsis glabrata</name>
    <dbReference type="NCBI Taxonomy" id="5478"/>
    <lineage>
        <taxon>Eukaryota</taxon>
        <taxon>Fungi</taxon>
        <taxon>Dikarya</taxon>
        <taxon>Ascomycota</taxon>
        <taxon>Saccharomycotina</taxon>
        <taxon>Saccharomycetes</taxon>
        <taxon>Saccharomycetales</taxon>
        <taxon>Saccharomycetaceae</taxon>
        <taxon>Nakaseomyces</taxon>
    </lineage>
</organism>
<proteinExistence type="inferred from homology"/>
<reference evidence="7 8" key="1">
    <citation type="submission" date="2015-10" db="EMBL/GenBank/DDBJ databases">
        <title>Draft genomes sequences of Candida glabrata isolates 1A, 1B, 2A, 2B, 3A and 3B.</title>
        <authorList>
            <person name="Haavelsrud O.E."/>
            <person name="Gaustad P."/>
        </authorList>
    </citation>
    <scope>NUCLEOTIDE SEQUENCE [LARGE SCALE GENOMIC DNA]</scope>
    <source>
        <strain evidence="7">910700640</strain>
    </source>
</reference>
<gene>
    <name evidence="7" type="ORF">AO440_000673</name>
</gene>
<dbReference type="VEuPathDB" id="FungiDB:GVI51_D01419"/>
<keyword evidence="2 5" id="KW-0833">Ubl conjugation pathway</keyword>
<dbReference type="InterPro" id="IPR045886">
    <property type="entry name" value="ThiF/MoeB/HesA"/>
</dbReference>
<dbReference type="Pfam" id="PF00899">
    <property type="entry name" value="ThiF"/>
    <property type="match status" value="1"/>
</dbReference>
<keyword evidence="3 5" id="KW-0067">ATP-binding</keyword>
<comment type="pathway">
    <text evidence="5">Protein modification; protein neddylation.</text>
</comment>
<comment type="catalytic activity">
    <reaction evidence="5">
        <text>ATP + [NEDD8 protein] + [E1 NEDD8-activating enzyme]-L-cysteine = AMP + diphosphate + [E1 NEDD8-activating enzyme]-S-[NEDD8 protein]-yl-L-cysteine.</text>
        <dbReference type="EC" id="6.2.1.64"/>
    </reaction>
</comment>
<dbReference type="InterPro" id="IPR023318">
    <property type="entry name" value="Ub_act_enz_dom_a_sf"/>
</dbReference>
<accession>A0A0W0DCC0</accession>
<name>A0A0W0DCC0_CANGB</name>
<keyword evidence="5" id="KW-0436">Ligase</keyword>
<evidence type="ECO:0000313" key="8">
    <source>
        <dbReference type="Proteomes" id="UP000054886"/>
    </source>
</evidence>
<dbReference type="AlphaFoldDB" id="A0A0W0DCC0"/>
<dbReference type="GO" id="GO:0005634">
    <property type="term" value="C:nucleus"/>
    <property type="evidence" value="ECO:0007669"/>
    <property type="project" value="TreeGrafter"/>
</dbReference>
<dbReference type="InterPro" id="IPR035985">
    <property type="entry name" value="Ubiquitin-activating_enz"/>
</dbReference>
<dbReference type="FunFam" id="3.50.50.80:FF:000002">
    <property type="entry name" value="SUMO-activating enzyme subunit 2"/>
    <property type="match status" value="1"/>
</dbReference>
<dbReference type="SUPFAM" id="SSF69572">
    <property type="entry name" value="Activating enzymes of the ubiquitin-like proteins"/>
    <property type="match status" value="1"/>
</dbReference>
<dbReference type="InterPro" id="IPR033127">
    <property type="entry name" value="UBQ-activ_enz_E1_Cys_AS"/>
</dbReference>
<dbReference type="Gene3D" id="1.10.10.520">
    <property type="entry name" value="Ubiquitin activating enzymes (Uba3). Chain: B, domain 2"/>
    <property type="match status" value="1"/>
</dbReference>
<evidence type="ECO:0000259" key="6">
    <source>
        <dbReference type="Pfam" id="PF00899"/>
    </source>
</evidence>
<dbReference type="UniPathway" id="UPA00885"/>
<comment type="caution">
    <text evidence="7">The sequence shown here is derived from an EMBL/GenBank/DDBJ whole genome shotgun (WGS) entry which is preliminary data.</text>
</comment>
<comment type="function">
    <text evidence="5">Catalytic subunit of the dimeric E1 enzyme, which activates NEDD8.</text>
</comment>
<evidence type="ECO:0000256" key="4">
    <source>
        <dbReference type="PROSITE-ProRule" id="PRU10132"/>
    </source>
</evidence>
<dbReference type="PROSITE" id="PS51257">
    <property type="entry name" value="PROKAR_LIPOPROTEIN"/>
    <property type="match status" value="1"/>
</dbReference>
<dbReference type="GO" id="GO:0120123">
    <property type="term" value="C:ubiquitin activating enzyme complex"/>
    <property type="evidence" value="ECO:0007669"/>
    <property type="project" value="EnsemblFungi"/>
</dbReference>
<dbReference type="Proteomes" id="UP000054886">
    <property type="component" value="Unassembled WGS sequence"/>
</dbReference>
<dbReference type="PROSITE" id="PS00865">
    <property type="entry name" value="UBIQUITIN_ACTIVAT_2"/>
    <property type="match status" value="1"/>
</dbReference>
<dbReference type="PANTHER" id="PTHR10953:SF6">
    <property type="entry name" value="NEDD8-ACTIVATING ENZYME E1 CATALYTIC SUBUNIT"/>
    <property type="match status" value="1"/>
</dbReference>
<dbReference type="GO" id="GO:0005524">
    <property type="term" value="F:ATP binding"/>
    <property type="evidence" value="ECO:0007669"/>
    <property type="project" value="UniProtKB-UniRule"/>
</dbReference>
<dbReference type="EMBL" id="LLZZ01000130">
    <property type="protein sequence ID" value="KTB01732.1"/>
    <property type="molecule type" value="Genomic_DNA"/>
</dbReference>
<dbReference type="EC" id="6.2.1.64" evidence="5"/>
<dbReference type="GO" id="GO:0005737">
    <property type="term" value="C:cytoplasm"/>
    <property type="evidence" value="ECO:0007669"/>
    <property type="project" value="TreeGrafter"/>
</dbReference>
<evidence type="ECO:0000313" key="7">
    <source>
        <dbReference type="EMBL" id="KTB01732.1"/>
    </source>
</evidence>
<dbReference type="GO" id="GO:0045116">
    <property type="term" value="P:protein neddylation"/>
    <property type="evidence" value="ECO:0007669"/>
    <property type="project" value="UniProtKB-UniRule"/>
</dbReference>
<evidence type="ECO:0000256" key="3">
    <source>
        <dbReference type="ARBA" id="ARBA00022840"/>
    </source>
</evidence>
<dbReference type="VEuPathDB" id="FungiDB:GWK60_D01639"/>
<dbReference type="Gene3D" id="3.40.50.720">
    <property type="entry name" value="NAD(P)-binding Rossmann-like Domain"/>
    <property type="match status" value="1"/>
</dbReference>
<evidence type="ECO:0000256" key="1">
    <source>
        <dbReference type="ARBA" id="ARBA00022741"/>
    </source>
</evidence>
<dbReference type="PANTHER" id="PTHR10953">
    <property type="entry name" value="UBIQUITIN-ACTIVATING ENZYME E1"/>
    <property type="match status" value="1"/>
</dbReference>
<comment type="similarity">
    <text evidence="5">Belongs to the ubiquitin-activating E1 family. UBA3 subfamily.</text>
</comment>
<dbReference type="VEuPathDB" id="FungiDB:B1J91_D01518g"/>
<sequence length="297" mass="32904">MAMKVLVLGAGGLGCELLKNLARYDYVSEIHVVDLDTIELSNLNRQFLFREQDIGKYKAEVAARAIGKRVTDKVIVPHVTDLTTLDATFYSQFQFVISGLDAIAPRRYVNQVLVDITRASAFEICIPFIDGGVEGLKGHIKTILPGINACWECSIDTLPHESAMNNPMCTVANNPRSLEHIVEYVVLISNPDADLDDLAVCTQLLDQCRQRASQYGIDCSELTLSKMAGIAKRVIPTVSTTNSIVAAMCCEQLNCIYRDLWDPESSPNFTTINGAEGMYIFSFQYQRNPECTVCSML</sequence>
<dbReference type="VEuPathDB" id="FungiDB:CAGL0D01518g"/>